<keyword evidence="3" id="KW-0813">Transport</keyword>
<dbReference type="SUPFAM" id="SSF53807">
    <property type="entry name" value="Helical backbone' metal receptor"/>
    <property type="match status" value="1"/>
</dbReference>
<dbReference type="CDD" id="cd01146">
    <property type="entry name" value="FhuD"/>
    <property type="match status" value="1"/>
</dbReference>
<evidence type="ECO:0000256" key="2">
    <source>
        <dbReference type="ARBA" id="ARBA00008814"/>
    </source>
</evidence>
<name>A0ABQ3L577_9PSEU</name>
<dbReference type="PANTHER" id="PTHR30532">
    <property type="entry name" value="IRON III DICITRATE-BINDING PERIPLASMIC PROTEIN"/>
    <property type="match status" value="1"/>
</dbReference>
<dbReference type="PANTHER" id="PTHR30532:SF24">
    <property type="entry name" value="FERRIC ENTEROBACTIN-BINDING PERIPLASMIC PROTEIN FEPB"/>
    <property type="match status" value="1"/>
</dbReference>
<gene>
    <name evidence="7" type="ORF">GCM10017790_05160</name>
</gene>
<evidence type="ECO:0000256" key="5">
    <source>
        <dbReference type="SAM" id="SignalP"/>
    </source>
</evidence>
<feature type="chain" id="PRO_5047285488" evidence="5">
    <location>
        <begin position="36"/>
        <end position="362"/>
    </location>
</feature>
<feature type="signal peptide" evidence="5">
    <location>
        <begin position="1"/>
        <end position="35"/>
    </location>
</feature>
<dbReference type="InterPro" id="IPR002491">
    <property type="entry name" value="ABC_transptr_periplasmic_BD"/>
</dbReference>
<feature type="domain" description="Fe/B12 periplasmic-binding" evidence="6">
    <location>
        <begin position="77"/>
        <end position="350"/>
    </location>
</feature>
<evidence type="ECO:0000256" key="4">
    <source>
        <dbReference type="ARBA" id="ARBA00022729"/>
    </source>
</evidence>
<keyword evidence="4 5" id="KW-0732">Signal</keyword>
<evidence type="ECO:0000313" key="8">
    <source>
        <dbReference type="Proteomes" id="UP000635387"/>
    </source>
</evidence>
<evidence type="ECO:0000256" key="3">
    <source>
        <dbReference type="ARBA" id="ARBA00022448"/>
    </source>
</evidence>
<dbReference type="Proteomes" id="UP000635387">
    <property type="component" value="Unassembled WGS sequence"/>
</dbReference>
<protein>
    <submittedName>
        <fullName evidence="7">ABC transporter substrate-binding protein</fullName>
    </submittedName>
</protein>
<organism evidence="7 8">
    <name type="scientific">Amycolatopsis oliviviridis</name>
    <dbReference type="NCBI Taxonomy" id="1471590"/>
    <lineage>
        <taxon>Bacteria</taxon>
        <taxon>Bacillati</taxon>
        <taxon>Actinomycetota</taxon>
        <taxon>Actinomycetes</taxon>
        <taxon>Pseudonocardiales</taxon>
        <taxon>Pseudonocardiaceae</taxon>
        <taxon>Amycolatopsis</taxon>
    </lineage>
</organism>
<comment type="subcellular location">
    <subcellularLocation>
        <location evidence="1">Cell envelope</location>
    </subcellularLocation>
</comment>
<reference evidence="8" key="1">
    <citation type="journal article" date="2019" name="Int. J. Syst. Evol. Microbiol.">
        <title>The Global Catalogue of Microorganisms (GCM) 10K type strain sequencing project: providing services to taxonomists for standard genome sequencing and annotation.</title>
        <authorList>
            <consortium name="The Broad Institute Genomics Platform"/>
            <consortium name="The Broad Institute Genome Sequencing Center for Infectious Disease"/>
            <person name="Wu L."/>
            <person name="Ma J."/>
        </authorList>
    </citation>
    <scope>NUCLEOTIDE SEQUENCE [LARGE SCALE GENOMIC DNA]</scope>
    <source>
        <strain evidence="8">CGMCC 4.7683</strain>
    </source>
</reference>
<dbReference type="PROSITE" id="PS51257">
    <property type="entry name" value="PROKAR_LIPOPROTEIN"/>
    <property type="match status" value="1"/>
</dbReference>
<proteinExistence type="inferred from homology"/>
<sequence length="362" mass="38531">MMARIPTLSAVRGRLKTAGVLASALVLAASLTACGGGGESATPAAQNSAGSAVDANAFPTTIEHKYGSTTITQEPKRVVTVGLTEQDALLALGVVPVGVTEWLGKFPGTIAPWATDKLGGAQLPEVLKDVDGPQYEKIAALKPDLIIALYSGLTKEQYDKLGQIGVPVVAQPKEYNDYGIPWQEATKKVGQAVGRATKANELVKGVEDKFAQVRKEHPEFEGKSALMASTYEGYFVYGSQDPRSRILQSLGFKLPADLDAAIGDKFGKSLSAERTDLLDRDALVWLIDTPAKAQEILGKDALYTGLKVAKEKREVFIENEGTYGSAVSFVTVLSLPYVIDRIVPQLTAAVDGDPKTEVKPAN</sequence>
<keyword evidence="8" id="KW-1185">Reference proteome</keyword>
<dbReference type="PROSITE" id="PS50983">
    <property type="entry name" value="FE_B12_PBP"/>
    <property type="match status" value="1"/>
</dbReference>
<dbReference type="Pfam" id="PF01497">
    <property type="entry name" value="Peripla_BP_2"/>
    <property type="match status" value="1"/>
</dbReference>
<dbReference type="Gene3D" id="3.40.50.1980">
    <property type="entry name" value="Nitrogenase molybdenum iron protein domain"/>
    <property type="match status" value="2"/>
</dbReference>
<dbReference type="EMBL" id="BNAY01000001">
    <property type="protein sequence ID" value="GHH03364.1"/>
    <property type="molecule type" value="Genomic_DNA"/>
</dbReference>
<evidence type="ECO:0000259" key="6">
    <source>
        <dbReference type="PROSITE" id="PS50983"/>
    </source>
</evidence>
<dbReference type="InterPro" id="IPR051313">
    <property type="entry name" value="Bact_iron-sidero_bind"/>
</dbReference>
<comment type="caution">
    <text evidence="7">The sequence shown here is derived from an EMBL/GenBank/DDBJ whole genome shotgun (WGS) entry which is preliminary data.</text>
</comment>
<evidence type="ECO:0000256" key="1">
    <source>
        <dbReference type="ARBA" id="ARBA00004196"/>
    </source>
</evidence>
<accession>A0ABQ3L577</accession>
<evidence type="ECO:0000313" key="7">
    <source>
        <dbReference type="EMBL" id="GHH03364.1"/>
    </source>
</evidence>
<comment type="similarity">
    <text evidence="2">Belongs to the bacterial solute-binding protein 8 family.</text>
</comment>